<feature type="compositionally biased region" description="Acidic residues" evidence="7">
    <location>
        <begin position="194"/>
        <end position="205"/>
    </location>
</feature>
<evidence type="ECO:0000313" key="11">
    <source>
        <dbReference type="Proteomes" id="UP000829720"/>
    </source>
</evidence>
<comment type="subunit">
    <text evidence="6">Component of the origin recognition complex (ORC).</text>
</comment>
<evidence type="ECO:0000256" key="2">
    <source>
        <dbReference type="ARBA" id="ARBA00007421"/>
    </source>
</evidence>
<dbReference type="AlphaFoldDB" id="A0A8T3DQ32"/>
<dbReference type="OrthoDB" id="20198at2759"/>
<keyword evidence="4 6" id="KW-0235">DNA replication</keyword>
<evidence type="ECO:0000256" key="5">
    <source>
        <dbReference type="ARBA" id="ARBA00023242"/>
    </source>
</evidence>
<dbReference type="GO" id="GO:0003688">
    <property type="term" value="F:DNA replication origin binding"/>
    <property type="evidence" value="ECO:0007669"/>
    <property type="project" value="UniProtKB-UniRule"/>
</dbReference>
<evidence type="ECO:0000256" key="7">
    <source>
        <dbReference type="SAM" id="MobiDB-lite"/>
    </source>
</evidence>
<evidence type="ECO:0000259" key="8">
    <source>
        <dbReference type="Pfam" id="PF04084"/>
    </source>
</evidence>
<sequence length="579" mass="64941">MVACQSEIMSPQKRNKDSGVLEVRFVADAEVLDHIVDKQEGVKVVKNSVQKLVTLKSPEENGKAGDEEDQDVFDEQHYVEALGTAAEGAENGSAGTGGSAVFTFQNIKRSNKMAQMASEWARTPGKSVTFSTPDAPDEVTSPPRAAKRQASQNKTPQKGKKVQFVSTTPHRLRKRLSAPNLKSDSDSDFSPSNSEEEEEDEDDNTEEKRAVTEVAPKTPSKAAAAALYKTPAKRAKNTPEPNLVEEYFEAHSSSKVLTSDRTLQRLQTPRLDQETLCRLLDGKPSCYADEIGQLNEDHEKHFSKWMLQLQLGFSVLLYGLGSKRQLLESFRTSMLSDSVHLVINGFFPSITLKSVLNDITGEVLDHSGSFRTPMDQMDFIIRALREDPDFHVYLIIHNIDGPMLRGEKTQQTLGQLASIPNMHLLASIDHINAPLVWDQSKMSLFNWLWYETTTYLPYVEETSYENSLLVQQSGALALSSLTHVLRSLTPNARGIFRLLAEFQLENKDNPTYTGLSFQDFYQRCREAFLVNSDITLRTQLTEFRDHKLIRTKKGADGVEYLLIPVDVGTLTDFLEKETE</sequence>
<gene>
    <name evidence="10" type="ORF">AGOR_G00071210</name>
</gene>
<comment type="similarity">
    <text evidence="2 6">Belongs to the ORC2 family.</text>
</comment>
<dbReference type="Proteomes" id="UP000829720">
    <property type="component" value="Unassembled WGS sequence"/>
</dbReference>
<feature type="region of interest" description="Disordered" evidence="7">
    <location>
        <begin position="115"/>
        <end position="224"/>
    </location>
</feature>
<name>A0A8T3DQ32_9TELE</name>
<dbReference type="Pfam" id="PF04084">
    <property type="entry name" value="RecA-like_ORC2"/>
    <property type="match status" value="1"/>
</dbReference>
<accession>A0A8T3DQ32</accession>
<dbReference type="GO" id="GO:0005664">
    <property type="term" value="C:nuclear origin of replication recognition complex"/>
    <property type="evidence" value="ECO:0007669"/>
    <property type="project" value="UniProtKB-UniRule"/>
</dbReference>
<dbReference type="InterPro" id="IPR056773">
    <property type="entry name" value="WHD_ORC2"/>
</dbReference>
<evidence type="ECO:0000256" key="1">
    <source>
        <dbReference type="ARBA" id="ARBA00004123"/>
    </source>
</evidence>
<reference evidence="10" key="1">
    <citation type="submission" date="2021-01" db="EMBL/GenBank/DDBJ databases">
        <authorList>
            <person name="Zahm M."/>
            <person name="Roques C."/>
            <person name="Cabau C."/>
            <person name="Klopp C."/>
            <person name="Donnadieu C."/>
            <person name="Jouanno E."/>
            <person name="Lampietro C."/>
            <person name="Louis A."/>
            <person name="Herpin A."/>
            <person name="Echchiki A."/>
            <person name="Berthelot C."/>
            <person name="Parey E."/>
            <person name="Roest-Crollius H."/>
            <person name="Braasch I."/>
            <person name="Postlethwait J."/>
            <person name="Bobe J."/>
            <person name="Montfort J."/>
            <person name="Bouchez O."/>
            <person name="Begum T."/>
            <person name="Mejri S."/>
            <person name="Adams A."/>
            <person name="Chen W.-J."/>
            <person name="Guiguen Y."/>
        </authorList>
    </citation>
    <scope>NUCLEOTIDE SEQUENCE</scope>
    <source>
        <tissue evidence="10">Blood</tissue>
    </source>
</reference>
<dbReference type="PANTHER" id="PTHR14052">
    <property type="entry name" value="ORIGIN RECOGNITION COMPLEX SUBUNIT 2"/>
    <property type="match status" value="1"/>
</dbReference>
<proteinExistence type="inferred from homology"/>
<evidence type="ECO:0000256" key="6">
    <source>
        <dbReference type="RuleBase" id="RU368084"/>
    </source>
</evidence>
<evidence type="ECO:0000256" key="3">
    <source>
        <dbReference type="ARBA" id="ARBA00019080"/>
    </source>
</evidence>
<comment type="caution">
    <text evidence="10">The sequence shown here is derived from an EMBL/GenBank/DDBJ whole genome shotgun (WGS) entry which is preliminary data.</text>
</comment>
<dbReference type="Pfam" id="PF24882">
    <property type="entry name" value="WHD_ORC2"/>
    <property type="match status" value="1"/>
</dbReference>
<keyword evidence="5 6" id="KW-0539">Nucleus</keyword>
<feature type="compositionally biased region" description="Low complexity" evidence="7">
    <location>
        <begin position="215"/>
        <end position="224"/>
    </location>
</feature>
<comment type="subcellular location">
    <subcellularLocation>
        <location evidence="1 6">Nucleus</location>
    </subcellularLocation>
</comment>
<comment type="function">
    <text evidence="6">Component of the origin recognition complex (ORC) that binds origins of replication. DNA-binding is ATP-dependent. ORC is required to assemble the pre-replication complex necessary to initiate DNA replication.</text>
</comment>
<dbReference type="PANTHER" id="PTHR14052:SF0">
    <property type="entry name" value="ORIGIN RECOGNITION COMPLEX SUBUNIT 2"/>
    <property type="match status" value="1"/>
</dbReference>
<dbReference type="GO" id="GO:0006260">
    <property type="term" value="P:DNA replication"/>
    <property type="evidence" value="ECO:0007669"/>
    <property type="project" value="UniProtKB-UniRule"/>
</dbReference>
<evidence type="ECO:0000259" key="9">
    <source>
        <dbReference type="Pfam" id="PF24882"/>
    </source>
</evidence>
<feature type="domain" description="Origin recognition complex subunit 2 RecA-like" evidence="8">
    <location>
        <begin position="291"/>
        <end position="451"/>
    </location>
</feature>
<dbReference type="EMBL" id="JAERUA010000006">
    <property type="protein sequence ID" value="KAI1898330.1"/>
    <property type="molecule type" value="Genomic_DNA"/>
</dbReference>
<dbReference type="InterPro" id="IPR007220">
    <property type="entry name" value="ORC2"/>
</dbReference>
<dbReference type="InterPro" id="IPR056772">
    <property type="entry name" value="RecA-like_ORC2"/>
</dbReference>
<organism evidence="10 11">
    <name type="scientific">Albula goreensis</name>
    <dbReference type="NCBI Taxonomy" id="1534307"/>
    <lineage>
        <taxon>Eukaryota</taxon>
        <taxon>Metazoa</taxon>
        <taxon>Chordata</taxon>
        <taxon>Craniata</taxon>
        <taxon>Vertebrata</taxon>
        <taxon>Euteleostomi</taxon>
        <taxon>Actinopterygii</taxon>
        <taxon>Neopterygii</taxon>
        <taxon>Teleostei</taxon>
        <taxon>Albuliformes</taxon>
        <taxon>Albulidae</taxon>
        <taxon>Albula</taxon>
    </lineage>
</organism>
<evidence type="ECO:0000313" key="10">
    <source>
        <dbReference type="EMBL" id="KAI1898330.1"/>
    </source>
</evidence>
<evidence type="ECO:0000256" key="4">
    <source>
        <dbReference type="ARBA" id="ARBA00022705"/>
    </source>
</evidence>
<feature type="domain" description="Origin recognition complex subunit 2 winged-helix" evidence="9">
    <location>
        <begin position="508"/>
        <end position="566"/>
    </location>
</feature>
<protein>
    <recommendedName>
        <fullName evidence="3 6">Origin recognition complex subunit 2</fullName>
    </recommendedName>
</protein>
<keyword evidence="11" id="KW-1185">Reference proteome</keyword>